<feature type="transmembrane region" description="Helical" evidence="2">
    <location>
        <begin position="255"/>
        <end position="278"/>
    </location>
</feature>
<accession>T0ZWE6</accession>
<feature type="compositionally biased region" description="Basic and acidic residues" evidence="1">
    <location>
        <begin position="305"/>
        <end position="314"/>
    </location>
</feature>
<evidence type="ECO:0000256" key="1">
    <source>
        <dbReference type="SAM" id="MobiDB-lite"/>
    </source>
</evidence>
<feature type="non-terminal residue" evidence="3">
    <location>
        <position position="1"/>
    </location>
</feature>
<keyword evidence="2" id="KW-1133">Transmembrane helix</keyword>
<dbReference type="AlphaFoldDB" id="T0ZWE6"/>
<dbReference type="EMBL" id="AUZY01011555">
    <property type="protein sequence ID" value="EQD34240.1"/>
    <property type="molecule type" value="Genomic_DNA"/>
</dbReference>
<sequence length="331" mass="33876">FVASGLPAGTVWAVDFNGSPVRSSEPTISIAAANGTFVYSLAFVPGYLPAPAEGFVAVKGAPITLSIQWRPFTTPISFVEAGLPAGTPWSLRVDGTNLTTTNMTQGVALVNGSYSFTVAPVSPFVPVSPSGMLNVTGVPQFVAVRFSPETGGSPPGLGNGSRGSFAMTFYVVGLPPKTSWTLTLDGVDYPLEAAVTTADLSLGNHTFRVEANGYTASPASGVVGPHGSSSLQIISFSPVSPPAATSSSPGPAGGAIILLASPIVWGALLVAGASVWWLSAARRRPDGVVDRRGRGARGKTPPKRPSGEKTRSTPEDELYTAADHPSRSGPG</sequence>
<evidence type="ECO:0000256" key="2">
    <source>
        <dbReference type="SAM" id="Phobius"/>
    </source>
</evidence>
<name>T0ZWE6_9ZZZZ</name>
<reference evidence="3" key="2">
    <citation type="journal article" date="2014" name="ISME J.">
        <title>Microbial stratification in low pH oxic and suboxic macroscopic growths along an acid mine drainage.</title>
        <authorList>
            <person name="Mendez-Garcia C."/>
            <person name="Mesa V."/>
            <person name="Sprenger R.R."/>
            <person name="Richter M."/>
            <person name="Diez M.S."/>
            <person name="Solano J."/>
            <person name="Bargiela R."/>
            <person name="Golyshina O.V."/>
            <person name="Manteca A."/>
            <person name="Ramos J.L."/>
            <person name="Gallego J.R."/>
            <person name="Llorente I."/>
            <person name="Martins Dos Santos V.A."/>
            <person name="Jensen O.N."/>
            <person name="Pelaez A.I."/>
            <person name="Sanchez J."/>
            <person name="Ferrer M."/>
        </authorList>
    </citation>
    <scope>NUCLEOTIDE SEQUENCE</scope>
</reference>
<organism evidence="3">
    <name type="scientific">mine drainage metagenome</name>
    <dbReference type="NCBI Taxonomy" id="410659"/>
    <lineage>
        <taxon>unclassified sequences</taxon>
        <taxon>metagenomes</taxon>
        <taxon>ecological metagenomes</taxon>
    </lineage>
</organism>
<reference evidence="3" key="1">
    <citation type="submission" date="2013-08" db="EMBL/GenBank/DDBJ databases">
        <authorList>
            <person name="Mendez C."/>
            <person name="Richter M."/>
            <person name="Ferrer M."/>
            <person name="Sanchez J."/>
        </authorList>
    </citation>
    <scope>NUCLEOTIDE SEQUENCE</scope>
</reference>
<keyword evidence="2" id="KW-0812">Transmembrane</keyword>
<comment type="caution">
    <text evidence="3">The sequence shown here is derived from an EMBL/GenBank/DDBJ whole genome shotgun (WGS) entry which is preliminary data.</text>
</comment>
<keyword evidence="2" id="KW-0472">Membrane</keyword>
<feature type="region of interest" description="Disordered" evidence="1">
    <location>
        <begin position="286"/>
        <end position="331"/>
    </location>
</feature>
<protein>
    <submittedName>
        <fullName evidence="3">Thermopsin</fullName>
    </submittedName>
</protein>
<evidence type="ECO:0000313" key="3">
    <source>
        <dbReference type="EMBL" id="EQD34240.1"/>
    </source>
</evidence>
<gene>
    <name evidence="3" type="ORF">B1B_17323</name>
</gene>
<proteinExistence type="predicted"/>